<gene>
    <name evidence="1" type="ORF">LCGC14_1410980</name>
</gene>
<name>A0A0F9JUD0_9ZZZZ</name>
<sequence>MRLTMPLLTDIEIRRIVFERNRYKRVLEEVRDELIGIAHALEEESEDPSMPEGVYVKIDQALAGTLTDMMAAGLLCDVLDRQIGDA</sequence>
<protein>
    <submittedName>
        <fullName evidence="1">Uncharacterized protein</fullName>
    </submittedName>
</protein>
<evidence type="ECO:0000313" key="1">
    <source>
        <dbReference type="EMBL" id="KKM73384.1"/>
    </source>
</evidence>
<dbReference type="EMBL" id="LAZR01009310">
    <property type="protein sequence ID" value="KKM73384.1"/>
    <property type="molecule type" value="Genomic_DNA"/>
</dbReference>
<accession>A0A0F9JUD0</accession>
<dbReference type="AlphaFoldDB" id="A0A0F9JUD0"/>
<organism evidence="1">
    <name type="scientific">marine sediment metagenome</name>
    <dbReference type="NCBI Taxonomy" id="412755"/>
    <lineage>
        <taxon>unclassified sequences</taxon>
        <taxon>metagenomes</taxon>
        <taxon>ecological metagenomes</taxon>
    </lineage>
</organism>
<reference evidence="1" key="1">
    <citation type="journal article" date="2015" name="Nature">
        <title>Complex archaea that bridge the gap between prokaryotes and eukaryotes.</title>
        <authorList>
            <person name="Spang A."/>
            <person name="Saw J.H."/>
            <person name="Jorgensen S.L."/>
            <person name="Zaremba-Niedzwiedzka K."/>
            <person name="Martijn J."/>
            <person name="Lind A.E."/>
            <person name="van Eijk R."/>
            <person name="Schleper C."/>
            <person name="Guy L."/>
            <person name="Ettema T.J."/>
        </authorList>
    </citation>
    <scope>NUCLEOTIDE SEQUENCE</scope>
</reference>
<proteinExistence type="predicted"/>
<comment type="caution">
    <text evidence="1">The sequence shown here is derived from an EMBL/GenBank/DDBJ whole genome shotgun (WGS) entry which is preliminary data.</text>
</comment>